<keyword evidence="2" id="KW-1185">Reference proteome</keyword>
<dbReference type="NCBIfam" id="TIGR01509">
    <property type="entry name" value="HAD-SF-IA-v3"/>
    <property type="match status" value="1"/>
</dbReference>
<dbReference type="SFLD" id="SFLDG01129">
    <property type="entry name" value="C1.5:_HAD__Beta-PGM__Phosphata"/>
    <property type="match status" value="1"/>
</dbReference>
<dbReference type="SFLD" id="SFLDS00003">
    <property type="entry name" value="Haloacid_Dehalogenase"/>
    <property type="match status" value="1"/>
</dbReference>
<accession>A0A841LY33</accession>
<dbReference type="InterPro" id="IPR023198">
    <property type="entry name" value="PGP-like_dom2"/>
</dbReference>
<protein>
    <submittedName>
        <fullName evidence="1">2-haloacid dehalogenase</fullName>
        <ecNumber evidence="1">3.8.1.2</ecNumber>
    </submittedName>
</protein>
<comment type="caution">
    <text evidence="1">The sequence shown here is derived from an EMBL/GenBank/DDBJ whole genome shotgun (WGS) entry which is preliminary data.</text>
</comment>
<dbReference type="InterPro" id="IPR036412">
    <property type="entry name" value="HAD-like_sf"/>
</dbReference>
<reference evidence="1 2" key="1">
    <citation type="submission" date="2020-08" db="EMBL/GenBank/DDBJ databases">
        <title>Genomic Encyclopedia of Type Strains, Phase IV (KMG-IV): sequencing the most valuable type-strain genomes for metagenomic binning, comparative biology and taxonomic classification.</title>
        <authorList>
            <person name="Goeker M."/>
        </authorList>
    </citation>
    <scope>NUCLEOTIDE SEQUENCE [LARGE SCALE GENOMIC DNA]</scope>
    <source>
        <strain evidence="1 2">DSM 22336</strain>
    </source>
</reference>
<dbReference type="CDD" id="cd02603">
    <property type="entry name" value="HAD_sEH-N_like"/>
    <property type="match status" value="1"/>
</dbReference>
<dbReference type="InterPro" id="IPR023214">
    <property type="entry name" value="HAD_sf"/>
</dbReference>
<organism evidence="1 2">
    <name type="scientific">Paenochrobactrum gallinarii</name>
    <dbReference type="NCBI Taxonomy" id="643673"/>
    <lineage>
        <taxon>Bacteria</taxon>
        <taxon>Pseudomonadati</taxon>
        <taxon>Pseudomonadota</taxon>
        <taxon>Alphaproteobacteria</taxon>
        <taxon>Hyphomicrobiales</taxon>
        <taxon>Brucellaceae</taxon>
        <taxon>Paenochrobactrum</taxon>
    </lineage>
</organism>
<dbReference type="EC" id="3.8.1.2" evidence="1"/>
<name>A0A841LY33_9HYPH</name>
<proteinExistence type="predicted"/>
<dbReference type="Pfam" id="PF00702">
    <property type="entry name" value="Hydrolase"/>
    <property type="match status" value="1"/>
</dbReference>
<dbReference type="InterPro" id="IPR006439">
    <property type="entry name" value="HAD-SF_hydro_IA"/>
</dbReference>
<dbReference type="SUPFAM" id="SSF56784">
    <property type="entry name" value="HAD-like"/>
    <property type="match status" value="1"/>
</dbReference>
<sequence length="204" mass="23789">MTTAIKHIVFDIGSVLIHYDPHLGFADLIPDQAERDWFFKNICTHEWNLQQDRGRKWEEAENLLIEQFPDHEVHIKGFRQNWHKMVPYAYEDTVTILRQLIADGHDVTMLTNFASDTFREAQERFTFLKEPRGATVSGDVFVMKPEREIYDLHVRNFDLDPTVTLFIDDNRANIDAALEAGWQAIHFTDPANLRSDLAAYKLTV</sequence>
<dbReference type="Proteomes" id="UP000555393">
    <property type="component" value="Unassembled WGS sequence"/>
</dbReference>
<evidence type="ECO:0000313" key="1">
    <source>
        <dbReference type="EMBL" id="MBB6261760.1"/>
    </source>
</evidence>
<dbReference type="GO" id="GO:0018784">
    <property type="term" value="F:(S)-2-haloacid dehalogenase activity"/>
    <property type="evidence" value="ECO:0007669"/>
    <property type="project" value="UniProtKB-EC"/>
</dbReference>
<dbReference type="EMBL" id="JACIIU010000012">
    <property type="protein sequence ID" value="MBB6261760.1"/>
    <property type="molecule type" value="Genomic_DNA"/>
</dbReference>
<dbReference type="PANTHER" id="PTHR43611">
    <property type="entry name" value="ALPHA-D-GLUCOSE 1-PHOSPHATE PHOSPHATASE"/>
    <property type="match status" value="1"/>
</dbReference>
<dbReference type="Gene3D" id="1.10.150.240">
    <property type="entry name" value="Putative phosphatase, domain 2"/>
    <property type="match status" value="1"/>
</dbReference>
<dbReference type="RefSeq" id="WP_184223423.1">
    <property type="nucleotide sequence ID" value="NZ_JACIIU010000012.1"/>
</dbReference>
<keyword evidence="1" id="KW-0378">Hydrolase</keyword>
<dbReference type="Gene3D" id="3.40.50.1000">
    <property type="entry name" value="HAD superfamily/HAD-like"/>
    <property type="match status" value="1"/>
</dbReference>
<gene>
    <name evidence="1" type="ORF">FHS77_002326</name>
</gene>
<dbReference type="AlphaFoldDB" id="A0A841LY33"/>
<evidence type="ECO:0000313" key="2">
    <source>
        <dbReference type="Proteomes" id="UP000555393"/>
    </source>
</evidence>
<dbReference type="PANTHER" id="PTHR43611:SF3">
    <property type="entry name" value="FLAVIN MONONUCLEOTIDE HYDROLASE 1, CHLOROPLATIC"/>
    <property type="match status" value="1"/>
</dbReference>